<dbReference type="GO" id="GO:0003723">
    <property type="term" value="F:RNA binding"/>
    <property type="evidence" value="ECO:0007669"/>
    <property type="project" value="UniProtKB-KW"/>
</dbReference>
<keyword evidence="5 8" id="KW-0694">RNA-binding</keyword>
<dbReference type="PROSITE" id="PS50889">
    <property type="entry name" value="S4"/>
    <property type="match status" value="1"/>
</dbReference>
<sequence>MTQNLSETPPAVRHVEIDEQRAGQRLDNFLIAILKGVPRSRIYRILRRGEVRVNRGRAQPDYRLEAGDIVRLPPVRVAPRPPRAEANGFEWLAQRIFYEDDHLLAVDKPAGLAVHAGSGVAVGLIEALRALRPQAPMLELVHRLDRDTSGCLLVAKNRPALLGLHRQLRAGGVEKRYLALVKGIWRGEAREVSVALEKSRLASGERRVRASHAGKESATRFIPGRVCGPATLVEIDLLTGRTHQARAHAAHIGHPIAGDDKYGDWEFNRLMRTRGLKRLFLHAQRLSFAHPATGRKMDVEAPLPPELSDFLERLDHAAPV</sequence>
<evidence type="ECO:0000256" key="8">
    <source>
        <dbReference type="PROSITE-ProRule" id="PRU00182"/>
    </source>
</evidence>
<dbReference type="PANTHER" id="PTHR21600">
    <property type="entry name" value="MITOCHONDRIAL RNA PSEUDOURIDINE SYNTHASE"/>
    <property type="match status" value="1"/>
</dbReference>
<dbReference type="InterPro" id="IPR006145">
    <property type="entry name" value="PsdUridine_synth_RsuA/RluA"/>
</dbReference>
<feature type="domain" description="RNA-binding S4" evidence="10">
    <location>
        <begin position="24"/>
        <end position="83"/>
    </location>
</feature>
<dbReference type="GO" id="GO:0000455">
    <property type="term" value="P:enzyme-directed rRNA pseudouridine synthesis"/>
    <property type="evidence" value="ECO:0007669"/>
    <property type="project" value="TreeGrafter"/>
</dbReference>
<proteinExistence type="inferred from homology"/>
<feature type="active site" evidence="7">
    <location>
        <position position="145"/>
    </location>
</feature>
<evidence type="ECO:0000256" key="3">
    <source>
        <dbReference type="ARBA" id="ARBA00010876"/>
    </source>
</evidence>
<comment type="similarity">
    <text evidence="3 9">Belongs to the pseudouridine synthase RluA family.</text>
</comment>
<dbReference type="Proteomes" id="UP000178885">
    <property type="component" value="Unassembled WGS sequence"/>
</dbReference>
<dbReference type="CDD" id="cd00165">
    <property type="entry name" value="S4"/>
    <property type="match status" value="1"/>
</dbReference>
<reference evidence="11 12" key="1">
    <citation type="journal article" date="2016" name="Nat. Commun.">
        <title>Thousands of microbial genomes shed light on interconnected biogeochemical processes in an aquifer system.</title>
        <authorList>
            <person name="Anantharaman K."/>
            <person name="Brown C.T."/>
            <person name="Hug L.A."/>
            <person name="Sharon I."/>
            <person name="Castelle C.J."/>
            <person name="Probst A.J."/>
            <person name="Thomas B.C."/>
            <person name="Singh A."/>
            <person name="Wilkins M.J."/>
            <person name="Karaoz U."/>
            <person name="Brodie E.L."/>
            <person name="Williams K.H."/>
            <person name="Hubbard S.S."/>
            <person name="Banfield J.F."/>
        </authorList>
    </citation>
    <scope>NUCLEOTIDE SEQUENCE [LARGE SCALE GENOMIC DNA]</scope>
</reference>
<evidence type="ECO:0000256" key="1">
    <source>
        <dbReference type="ARBA" id="ARBA00000381"/>
    </source>
</evidence>
<comment type="function">
    <text evidence="2">Responsible for synthesis of pseudouridine from uracil at positions 955, 2504 and 2580 in 23S ribosomal RNA.</text>
</comment>
<dbReference type="InterPro" id="IPR002942">
    <property type="entry name" value="S4_RNA-bd"/>
</dbReference>
<evidence type="ECO:0000256" key="7">
    <source>
        <dbReference type="PIRSR" id="PIRSR606225-1"/>
    </source>
</evidence>
<dbReference type="SUPFAM" id="SSF55120">
    <property type="entry name" value="Pseudouridine synthase"/>
    <property type="match status" value="1"/>
</dbReference>
<accession>A0A1F6TRR8</accession>
<keyword evidence="6 9" id="KW-0413">Isomerase</keyword>
<evidence type="ECO:0000313" key="12">
    <source>
        <dbReference type="Proteomes" id="UP000178885"/>
    </source>
</evidence>
<dbReference type="NCBIfam" id="NF008249">
    <property type="entry name" value="PRK11025.1"/>
    <property type="match status" value="1"/>
</dbReference>
<evidence type="ECO:0000313" key="11">
    <source>
        <dbReference type="EMBL" id="OGI47847.1"/>
    </source>
</evidence>
<dbReference type="InterPro" id="IPR036986">
    <property type="entry name" value="S4_RNA-bd_sf"/>
</dbReference>
<protein>
    <recommendedName>
        <fullName evidence="9">Pseudouridine synthase</fullName>
        <ecNumber evidence="9">5.4.99.-</ecNumber>
    </recommendedName>
</protein>
<dbReference type="AlphaFoldDB" id="A0A1F6TRR8"/>
<dbReference type="PROSITE" id="PS01129">
    <property type="entry name" value="PSI_RLU"/>
    <property type="match status" value="1"/>
</dbReference>
<dbReference type="Gene3D" id="3.10.290.10">
    <property type="entry name" value="RNA-binding S4 domain"/>
    <property type="match status" value="1"/>
</dbReference>
<dbReference type="InterPro" id="IPR006224">
    <property type="entry name" value="PsdUridine_synth_RluA-like_CS"/>
</dbReference>
<dbReference type="InterPro" id="IPR020103">
    <property type="entry name" value="PsdUridine_synth_cat_dom_sf"/>
</dbReference>
<dbReference type="Pfam" id="PF00849">
    <property type="entry name" value="PseudoU_synth_2"/>
    <property type="match status" value="1"/>
</dbReference>
<evidence type="ECO:0000259" key="10">
    <source>
        <dbReference type="SMART" id="SM00363"/>
    </source>
</evidence>
<organism evidence="11 12">
    <name type="scientific">Candidatus Muproteobacteria bacterium RBG_16_65_34</name>
    <dbReference type="NCBI Taxonomy" id="1817760"/>
    <lineage>
        <taxon>Bacteria</taxon>
        <taxon>Pseudomonadati</taxon>
        <taxon>Pseudomonadota</taxon>
        <taxon>Candidatus Muproteobacteria</taxon>
    </lineage>
</organism>
<evidence type="ECO:0000256" key="5">
    <source>
        <dbReference type="ARBA" id="ARBA00022884"/>
    </source>
</evidence>
<dbReference type="PANTHER" id="PTHR21600:SF92">
    <property type="entry name" value="RIBOSOMAL LARGE SUBUNIT PSEUDOURIDINE SYNTHASE C"/>
    <property type="match status" value="1"/>
</dbReference>
<comment type="catalytic activity">
    <reaction evidence="1">
        <text>uridine(955/2504/2580) in 23S rRNA = pseudouridine(955/2504/2580) in 23S rRNA</text>
        <dbReference type="Rhea" id="RHEA:42528"/>
        <dbReference type="Rhea" id="RHEA-COMP:10099"/>
        <dbReference type="Rhea" id="RHEA-COMP:10100"/>
        <dbReference type="ChEBI" id="CHEBI:65314"/>
        <dbReference type="ChEBI" id="CHEBI:65315"/>
        <dbReference type="EC" id="5.4.99.24"/>
    </reaction>
</comment>
<evidence type="ECO:0000256" key="9">
    <source>
        <dbReference type="RuleBase" id="RU362028"/>
    </source>
</evidence>
<dbReference type="CDD" id="cd02869">
    <property type="entry name" value="PseudoU_synth_RluA_like"/>
    <property type="match status" value="1"/>
</dbReference>
<comment type="caution">
    <text evidence="11">The sequence shown here is derived from an EMBL/GenBank/DDBJ whole genome shotgun (WGS) entry which is preliminary data.</text>
</comment>
<evidence type="ECO:0000256" key="2">
    <source>
        <dbReference type="ARBA" id="ARBA00002876"/>
    </source>
</evidence>
<dbReference type="SUPFAM" id="SSF55174">
    <property type="entry name" value="Alpha-L RNA-binding motif"/>
    <property type="match status" value="1"/>
</dbReference>
<dbReference type="InterPro" id="IPR050188">
    <property type="entry name" value="RluA_PseudoU_synthase"/>
</dbReference>
<keyword evidence="4" id="KW-0698">rRNA processing</keyword>
<dbReference type="EC" id="5.4.99.-" evidence="9"/>
<dbReference type="GO" id="GO:0160141">
    <property type="term" value="F:23S rRNA pseudouridine(955/2504/2580) synthase activity"/>
    <property type="evidence" value="ECO:0007669"/>
    <property type="project" value="UniProtKB-EC"/>
</dbReference>
<gene>
    <name evidence="11" type="ORF">A2151_03245</name>
</gene>
<dbReference type="Pfam" id="PF01479">
    <property type="entry name" value="S4"/>
    <property type="match status" value="1"/>
</dbReference>
<comment type="catalytic activity">
    <reaction evidence="9">
        <text>a uridine in RNA = a pseudouridine in RNA</text>
        <dbReference type="Rhea" id="RHEA:48348"/>
        <dbReference type="Rhea" id="RHEA-COMP:12068"/>
        <dbReference type="Rhea" id="RHEA-COMP:12069"/>
        <dbReference type="ChEBI" id="CHEBI:65314"/>
        <dbReference type="ChEBI" id="CHEBI:65315"/>
    </reaction>
</comment>
<dbReference type="EMBL" id="MFSU01000044">
    <property type="protein sequence ID" value="OGI47847.1"/>
    <property type="molecule type" value="Genomic_DNA"/>
</dbReference>
<dbReference type="STRING" id="1817760.A2151_03245"/>
<dbReference type="Gene3D" id="3.30.2350.10">
    <property type="entry name" value="Pseudouridine synthase"/>
    <property type="match status" value="1"/>
</dbReference>
<evidence type="ECO:0000256" key="6">
    <source>
        <dbReference type="ARBA" id="ARBA00023235"/>
    </source>
</evidence>
<evidence type="ECO:0000256" key="4">
    <source>
        <dbReference type="ARBA" id="ARBA00022552"/>
    </source>
</evidence>
<dbReference type="SMART" id="SM00363">
    <property type="entry name" value="S4"/>
    <property type="match status" value="1"/>
</dbReference>
<dbReference type="NCBIfam" id="TIGR00005">
    <property type="entry name" value="rluA_subfam"/>
    <property type="match status" value="1"/>
</dbReference>
<name>A0A1F6TRR8_9PROT</name>
<dbReference type="InterPro" id="IPR006225">
    <property type="entry name" value="PsdUridine_synth_RluC/D"/>
</dbReference>